<evidence type="ECO:0000256" key="1">
    <source>
        <dbReference type="ARBA" id="ARBA00004127"/>
    </source>
</evidence>
<reference evidence="9 10" key="1">
    <citation type="submission" date="2019-11" db="EMBL/GenBank/DDBJ databases">
        <title>Comparative genomics of hydrocarbon-degrading Desulfosarcina strains.</title>
        <authorList>
            <person name="Watanabe M."/>
            <person name="Kojima H."/>
            <person name="Fukui M."/>
        </authorList>
    </citation>
    <scope>NUCLEOTIDE SEQUENCE [LARGE SCALE GENOMIC DNA]</scope>
    <source>
        <strain evidence="9 10">PL12</strain>
    </source>
</reference>
<dbReference type="InterPro" id="IPR050616">
    <property type="entry name" value="CPA3_Na-H_Antiporter_A"/>
</dbReference>
<feature type="transmembrane region" description="Helical" evidence="6">
    <location>
        <begin position="377"/>
        <end position="403"/>
    </location>
</feature>
<feature type="transmembrane region" description="Helical" evidence="6">
    <location>
        <begin position="6"/>
        <end position="23"/>
    </location>
</feature>
<keyword evidence="10" id="KW-1185">Reference proteome</keyword>
<dbReference type="KEGG" id="dalk:DSCA_35290"/>
<dbReference type="InterPro" id="IPR001750">
    <property type="entry name" value="ND/Mrp_TM"/>
</dbReference>
<feature type="transmembrane region" description="Helical" evidence="6">
    <location>
        <begin position="259"/>
        <end position="276"/>
    </location>
</feature>
<name>A0A5K7YP08_9BACT</name>
<comment type="subcellular location">
    <subcellularLocation>
        <location evidence="1">Endomembrane system</location>
        <topology evidence="1">Multi-pass membrane protein</topology>
    </subcellularLocation>
    <subcellularLocation>
        <location evidence="5">Membrane</location>
        <topology evidence="5">Multi-pass membrane protein</topology>
    </subcellularLocation>
</comment>
<feature type="transmembrane region" description="Helical" evidence="6">
    <location>
        <begin position="548"/>
        <end position="571"/>
    </location>
</feature>
<feature type="transmembrane region" description="Helical" evidence="6">
    <location>
        <begin position="415"/>
        <end position="438"/>
    </location>
</feature>
<evidence type="ECO:0000256" key="3">
    <source>
        <dbReference type="ARBA" id="ARBA00022989"/>
    </source>
</evidence>
<evidence type="ECO:0000256" key="6">
    <source>
        <dbReference type="SAM" id="Phobius"/>
    </source>
</evidence>
<feature type="transmembrane region" description="Helical" evidence="6">
    <location>
        <begin position="68"/>
        <end position="84"/>
    </location>
</feature>
<dbReference type="EMBL" id="AP021874">
    <property type="protein sequence ID" value="BBO69599.1"/>
    <property type="molecule type" value="Genomic_DNA"/>
</dbReference>
<accession>A0A5K7YP08</accession>
<dbReference type="RefSeq" id="WP_155317619.1">
    <property type="nucleotide sequence ID" value="NZ_AP021874.1"/>
</dbReference>
<feature type="transmembrane region" description="Helical" evidence="6">
    <location>
        <begin position="322"/>
        <end position="344"/>
    </location>
</feature>
<feature type="transmembrane region" description="Helical" evidence="6">
    <location>
        <begin position="91"/>
        <end position="109"/>
    </location>
</feature>
<dbReference type="PANTHER" id="PTHR43373:SF1">
    <property type="entry name" value="NA(+)_H(+) ANTIPORTER SUBUNIT A"/>
    <property type="match status" value="1"/>
</dbReference>
<evidence type="ECO:0000256" key="4">
    <source>
        <dbReference type="ARBA" id="ARBA00023136"/>
    </source>
</evidence>
<evidence type="ECO:0000313" key="10">
    <source>
        <dbReference type="Proteomes" id="UP000427906"/>
    </source>
</evidence>
<feature type="transmembrane region" description="Helical" evidence="6">
    <location>
        <begin position="283"/>
        <end position="310"/>
    </location>
</feature>
<evidence type="ECO:0000256" key="5">
    <source>
        <dbReference type="RuleBase" id="RU000320"/>
    </source>
</evidence>
<dbReference type="AlphaFoldDB" id="A0A5K7YP08"/>
<dbReference type="GO" id="GO:0016020">
    <property type="term" value="C:membrane"/>
    <property type="evidence" value="ECO:0007669"/>
    <property type="project" value="UniProtKB-SubCell"/>
</dbReference>
<feature type="transmembrane region" description="Helical" evidence="6">
    <location>
        <begin position="129"/>
        <end position="149"/>
    </location>
</feature>
<dbReference type="PRINTS" id="PR01434">
    <property type="entry name" value="NADHDHGNASE5"/>
</dbReference>
<gene>
    <name evidence="9" type="ORF">DSCA_35290</name>
</gene>
<feature type="domain" description="NADH-Ubiquinone oxidoreductase (complex I) chain 5 N-terminal" evidence="8">
    <location>
        <begin position="119"/>
        <end position="154"/>
    </location>
</feature>
<dbReference type="Proteomes" id="UP000427906">
    <property type="component" value="Chromosome"/>
</dbReference>
<dbReference type="PANTHER" id="PTHR43373">
    <property type="entry name" value="NA(+)/H(+) ANTIPORTER SUBUNIT"/>
    <property type="match status" value="1"/>
</dbReference>
<proteinExistence type="predicted"/>
<feature type="transmembrane region" description="Helical" evidence="6">
    <location>
        <begin position="161"/>
        <end position="181"/>
    </location>
</feature>
<feature type="transmembrane region" description="Helical" evidence="6">
    <location>
        <begin position="450"/>
        <end position="472"/>
    </location>
</feature>
<feature type="domain" description="NADH:quinone oxidoreductase/Mrp antiporter transmembrane" evidence="7">
    <location>
        <begin position="183"/>
        <end position="468"/>
    </location>
</feature>
<keyword evidence="4 6" id="KW-0472">Membrane</keyword>
<dbReference type="Pfam" id="PF00662">
    <property type="entry name" value="Proton_antipo_N"/>
    <property type="match status" value="1"/>
</dbReference>
<dbReference type="InterPro" id="IPR001516">
    <property type="entry name" value="Proton_antipo_N"/>
</dbReference>
<protein>
    <submittedName>
        <fullName evidence="9">Oxidoreductase</fullName>
    </submittedName>
</protein>
<dbReference type="Pfam" id="PF00361">
    <property type="entry name" value="Proton_antipo_M"/>
    <property type="match status" value="1"/>
</dbReference>
<evidence type="ECO:0000259" key="8">
    <source>
        <dbReference type="Pfam" id="PF00662"/>
    </source>
</evidence>
<feature type="transmembrane region" description="Helical" evidence="6">
    <location>
        <begin position="187"/>
        <end position="204"/>
    </location>
</feature>
<feature type="transmembrane region" description="Helical" evidence="6">
    <location>
        <begin position="618"/>
        <end position="637"/>
    </location>
</feature>
<feature type="transmembrane region" description="Helical" evidence="6">
    <location>
        <begin position="30"/>
        <end position="48"/>
    </location>
</feature>
<organism evidence="9 10">
    <name type="scientific">Desulfosarcina alkanivorans</name>
    <dbReference type="NCBI Taxonomy" id="571177"/>
    <lineage>
        <taxon>Bacteria</taxon>
        <taxon>Pseudomonadati</taxon>
        <taxon>Thermodesulfobacteriota</taxon>
        <taxon>Desulfobacteria</taxon>
        <taxon>Desulfobacterales</taxon>
        <taxon>Desulfosarcinaceae</taxon>
        <taxon>Desulfosarcina</taxon>
    </lineage>
</organism>
<keyword evidence="2 5" id="KW-0812">Transmembrane</keyword>
<keyword evidence="3 6" id="KW-1133">Transmembrane helix</keyword>
<evidence type="ECO:0000259" key="7">
    <source>
        <dbReference type="Pfam" id="PF00361"/>
    </source>
</evidence>
<sequence length="638" mass="68654">MTAALIIFVISLPMVAAVACLIFRRDHLRNGVITATGLALAATAVMLISRTPADLSTTGPGRLAVERIIQAADVGLLILFLYYGRRYRSRLVVVLSAIQLLLLGGMEWLSPPSVPSDAVVFHADGLTRVMLLIINLVGPLICCHAIAYMRNHEREFKIEPSAQPQFFFMMLLFLGAMNGLVLSNQLHHLYFFFELTTLCSFVLISHDRSALAVENAVRALWMNSIGGAAFALALILIRASTNTLDLQRLLFQGHQTAELLLPALALLSLAAFVKSAQFPFQRWLLGAMVAPTPVSALLHASTMVNVGIYLALRLMPLIQGTFLSRCTAVYGGFVFLAAAALAVGQSNGKKVLAYSTISNLGLIFACAGLNTPPALTAAIYLLFFHAVTKALLFLCVGTIEQYILSRDIEDMRGLYAVMPGTALMTVAGVLMMIMPPFGVLLGKWMAMESAAMHIEVIMLIVAGSALTVMYWARWAGLLMSEPVVVPFLPERLPVSTWSVLLSLCAGGAGLSAAAPWLYVLVRAAAGSAALPADYTVHWGIMENAVGRFAVFPLSLLAIAGCLVSILAFHHANRGRSVSPYLCGEQSDEPRVFNGPMDQPVKAGARNYYLTSIFGEKTLTVWLNAAAGVLLVLLMGGAL</sequence>
<dbReference type="OrthoDB" id="9781596at2"/>
<evidence type="ECO:0000313" key="9">
    <source>
        <dbReference type="EMBL" id="BBO69599.1"/>
    </source>
</evidence>
<dbReference type="GO" id="GO:0012505">
    <property type="term" value="C:endomembrane system"/>
    <property type="evidence" value="ECO:0007669"/>
    <property type="project" value="UniProtKB-SubCell"/>
</dbReference>
<feature type="transmembrane region" description="Helical" evidence="6">
    <location>
        <begin position="351"/>
        <end position="371"/>
    </location>
</feature>
<feature type="transmembrane region" description="Helical" evidence="6">
    <location>
        <begin position="492"/>
        <end position="510"/>
    </location>
</feature>
<evidence type="ECO:0000256" key="2">
    <source>
        <dbReference type="ARBA" id="ARBA00022692"/>
    </source>
</evidence>
<feature type="transmembrane region" description="Helical" evidence="6">
    <location>
        <begin position="216"/>
        <end position="239"/>
    </location>
</feature>